<proteinExistence type="predicted"/>
<keyword evidence="1" id="KW-0472">Membrane</keyword>
<dbReference type="PANTHER" id="PTHR39456:SF1">
    <property type="entry name" value="METAL-DEPENDENT HYDROLASE"/>
    <property type="match status" value="1"/>
</dbReference>
<feature type="transmembrane region" description="Helical" evidence="1">
    <location>
        <begin position="177"/>
        <end position="198"/>
    </location>
</feature>
<keyword evidence="1" id="KW-0812">Transmembrane</keyword>
<dbReference type="PANTHER" id="PTHR39456">
    <property type="entry name" value="METAL-DEPENDENT HYDROLASE"/>
    <property type="match status" value="1"/>
</dbReference>
<dbReference type="EMBL" id="CAFBMH010000028">
    <property type="protein sequence ID" value="CAB4904252.1"/>
    <property type="molecule type" value="Genomic_DNA"/>
</dbReference>
<protein>
    <submittedName>
        <fullName evidence="2">Unannotated protein</fullName>
    </submittedName>
</protein>
<accession>A0A6J7ADV3</accession>
<organism evidence="2">
    <name type="scientific">freshwater metagenome</name>
    <dbReference type="NCBI Taxonomy" id="449393"/>
    <lineage>
        <taxon>unclassified sequences</taxon>
        <taxon>metagenomes</taxon>
        <taxon>ecological metagenomes</taxon>
    </lineage>
</organism>
<dbReference type="Pfam" id="PF10118">
    <property type="entry name" value="Metal_hydrol"/>
    <property type="match status" value="1"/>
</dbReference>
<evidence type="ECO:0000313" key="2">
    <source>
        <dbReference type="EMBL" id="CAB4830670.1"/>
    </source>
</evidence>
<name>A0A6J7ADV3_9ZZZZ</name>
<evidence type="ECO:0000256" key="1">
    <source>
        <dbReference type="SAM" id="Phobius"/>
    </source>
</evidence>
<gene>
    <name evidence="2" type="ORF">UFOPK3139_01430</name>
    <name evidence="3" type="ORF">UFOPK3543_01042</name>
</gene>
<dbReference type="AlphaFoldDB" id="A0A6J7ADV3"/>
<reference evidence="2" key="1">
    <citation type="submission" date="2020-05" db="EMBL/GenBank/DDBJ databases">
        <authorList>
            <person name="Chiriac C."/>
            <person name="Salcher M."/>
            <person name="Ghai R."/>
            <person name="Kavagutti S V."/>
        </authorList>
    </citation>
    <scope>NUCLEOTIDE SEQUENCE</scope>
</reference>
<dbReference type="EMBL" id="CAFABA010000053">
    <property type="protein sequence ID" value="CAB4830670.1"/>
    <property type="molecule type" value="Genomic_DNA"/>
</dbReference>
<evidence type="ECO:0000313" key="3">
    <source>
        <dbReference type="EMBL" id="CAB4904252.1"/>
    </source>
</evidence>
<dbReference type="InterPro" id="IPR016516">
    <property type="entry name" value="UCP07580"/>
</dbReference>
<sequence length="262" mass="29893">MRGLAFAYPADFDTAWSGNVPEFACAANSVSLMMPYVEPYVAKSVHAALPHIEDEVLRREAASFVRQELSHRVQHRQFNNLLAERCRGIRVLEQLMRMVFERLGKRRSNASHLAFAAGTEGVAYGVARWAAAHRRELPATAQPEIANLFVWHLAEEVEHKSVAFDVFQAVDGSRRRYIWGMILGFSVLALFTVVGTTVQLWQQRRLFRPTTYLRLTRWTITFLFELLPTMAASSLRGHHPRDLADPPFLVNFLRELDDRTAG</sequence>
<keyword evidence="1" id="KW-1133">Transmembrane helix</keyword>